<dbReference type="Proteomes" id="UP000663860">
    <property type="component" value="Unassembled WGS sequence"/>
</dbReference>
<dbReference type="AlphaFoldDB" id="A0A814GD17"/>
<evidence type="ECO:0000313" key="3">
    <source>
        <dbReference type="EMBL" id="CAF0993394.1"/>
    </source>
</evidence>
<name>A0A814GD17_9BILA</name>
<feature type="domain" description="EamA" evidence="2">
    <location>
        <begin position="259"/>
        <end position="397"/>
    </location>
</feature>
<reference evidence="3" key="1">
    <citation type="submission" date="2021-02" db="EMBL/GenBank/DDBJ databases">
        <authorList>
            <person name="Nowell W R."/>
        </authorList>
    </citation>
    <scope>NUCLEOTIDE SEQUENCE</scope>
</reference>
<dbReference type="Proteomes" id="UP000663868">
    <property type="component" value="Unassembled WGS sequence"/>
</dbReference>
<dbReference type="GO" id="GO:0016020">
    <property type="term" value="C:membrane"/>
    <property type="evidence" value="ECO:0007669"/>
    <property type="project" value="InterPro"/>
</dbReference>
<dbReference type="PANTHER" id="PTHR22911">
    <property type="entry name" value="ACYL-MALONYL CONDENSING ENZYME-RELATED"/>
    <property type="match status" value="1"/>
</dbReference>
<feature type="transmembrane region" description="Helical" evidence="1">
    <location>
        <begin position="355"/>
        <end position="375"/>
    </location>
</feature>
<feature type="transmembrane region" description="Helical" evidence="1">
    <location>
        <begin position="86"/>
        <end position="111"/>
    </location>
</feature>
<feature type="transmembrane region" description="Helical" evidence="1">
    <location>
        <begin position="150"/>
        <end position="170"/>
    </location>
</feature>
<keyword evidence="1" id="KW-0812">Transmembrane</keyword>
<feature type="transmembrane region" description="Helical" evidence="1">
    <location>
        <begin position="208"/>
        <end position="228"/>
    </location>
</feature>
<feature type="domain" description="EamA" evidence="2">
    <location>
        <begin position="91"/>
        <end position="221"/>
    </location>
</feature>
<feature type="transmembrane region" description="Helical" evidence="1">
    <location>
        <begin position="289"/>
        <end position="308"/>
    </location>
</feature>
<dbReference type="InterPro" id="IPR000620">
    <property type="entry name" value="EamA_dom"/>
</dbReference>
<keyword evidence="1" id="KW-1133">Transmembrane helix</keyword>
<protein>
    <recommendedName>
        <fullName evidence="2">EamA domain-containing protein</fullName>
    </recommendedName>
</protein>
<gene>
    <name evidence="3" type="ORF">IZO911_LOCUS17232</name>
    <name evidence="4" type="ORF">KXQ929_LOCUS25664</name>
</gene>
<evidence type="ECO:0000259" key="2">
    <source>
        <dbReference type="Pfam" id="PF00892"/>
    </source>
</evidence>
<dbReference type="EMBL" id="CAJNOE010000159">
    <property type="protein sequence ID" value="CAF0993394.1"/>
    <property type="molecule type" value="Genomic_DNA"/>
</dbReference>
<sequence>MKHDVYVTDDDVSTDNIKPVTDVLVDGNAIQNIDPLIQPLIDTDELQIKNEVNNNIEEFNNLTEKSTSILSLHSIRQSRTKSFSQAMGRCTGIFYALIGSSLFTSSGFIIKQLRVDFFDALMCRFIIQTIILTIFIVHKRYKILHGSVNLILLQIIRGIFAACGLLFFYLSYRYIPLPDLTTFRYTQIIWTAIIAMIIFRERISIPTVIAIILTFIGVVCVAQPTFLFGNTVKLSNKNVTIHRKHDDVDYESDKSYRFLGLCLALLCALSISSSIVLNKKLLVLKIPQSVLMFQFSLLCLILLSMNQIRNHFILNKHSHQSMFTWQFAVAASVSLIQLLSSTVTQKAIKLEHPSIVSVVQSSDILFAIVLQNFIANEKSNWLVILGSGLVTTSIVLVGIHKIWNDRKKIQGEETKNNNPKI</sequence>
<feature type="transmembrane region" description="Helical" evidence="1">
    <location>
        <begin position="182"/>
        <end position="199"/>
    </location>
</feature>
<organism evidence="3 5">
    <name type="scientific">Adineta steineri</name>
    <dbReference type="NCBI Taxonomy" id="433720"/>
    <lineage>
        <taxon>Eukaryota</taxon>
        <taxon>Metazoa</taxon>
        <taxon>Spiralia</taxon>
        <taxon>Gnathifera</taxon>
        <taxon>Rotifera</taxon>
        <taxon>Eurotatoria</taxon>
        <taxon>Bdelloidea</taxon>
        <taxon>Adinetida</taxon>
        <taxon>Adinetidae</taxon>
        <taxon>Adineta</taxon>
    </lineage>
</organism>
<keyword evidence="1" id="KW-0472">Membrane</keyword>
<comment type="caution">
    <text evidence="3">The sequence shown here is derived from an EMBL/GenBank/DDBJ whole genome shotgun (WGS) entry which is preliminary data.</text>
</comment>
<evidence type="ECO:0000256" key="1">
    <source>
        <dbReference type="SAM" id="Phobius"/>
    </source>
</evidence>
<evidence type="ECO:0000313" key="5">
    <source>
        <dbReference type="Proteomes" id="UP000663860"/>
    </source>
</evidence>
<evidence type="ECO:0000313" key="4">
    <source>
        <dbReference type="EMBL" id="CAF3951995.1"/>
    </source>
</evidence>
<dbReference type="Gene3D" id="1.10.3730.20">
    <property type="match status" value="1"/>
</dbReference>
<dbReference type="Pfam" id="PF00892">
    <property type="entry name" value="EamA"/>
    <property type="match status" value="2"/>
</dbReference>
<accession>A0A814GD17</accession>
<feature type="transmembrane region" description="Helical" evidence="1">
    <location>
        <begin position="381"/>
        <end position="399"/>
    </location>
</feature>
<feature type="transmembrane region" description="Helical" evidence="1">
    <location>
        <begin position="323"/>
        <end position="343"/>
    </location>
</feature>
<dbReference type="EMBL" id="CAJOBB010002244">
    <property type="protein sequence ID" value="CAF3951995.1"/>
    <property type="molecule type" value="Genomic_DNA"/>
</dbReference>
<proteinExistence type="predicted"/>
<feature type="transmembrane region" description="Helical" evidence="1">
    <location>
        <begin position="117"/>
        <end position="138"/>
    </location>
</feature>
<dbReference type="SUPFAM" id="SSF103481">
    <property type="entry name" value="Multidrug resistance efflux transporter EmrE"/>
    <property type="match status" value="2"/>
</dbReference>
<dbReference type="InterPro" id="IPR037185">
    <property type="entry name" value="EmrE-like"/>
</dbReference>
<feature type="transmembrane region" description="Helical" evidence="1">
    <location>
        <begin position="258"/>
        <end position="277"/>
    </location>
</feature>